<proteinExistence type="predicted"/>
<organism evidence="1 2">
    <name type="scientific">Sphagnum jensenii</name>
    <dbReference type="NCBI Taxonomy" id="128206"/>
    <lineage>
        <taxon>Eukaryota</taxon>
        <taxon>Viridiplantae</taxon>
        <taxon>Streptophyta</taxon>
        <taxon>Embryophyta</taxon>
        <taxon>Bryophyta</taxon>
        <taxon>Sphagnophytina</taxon>
        <taxon>Sphagnopsida</taxon>
        <taxon>Sphagnales</taxon>
        <taxon>Sphagnaceae</taxon>
        <taxon>Sphagnum</taxon>
    </lineage>
</organism>
<gene>
    <name evidence="1" type="ORF">CSSPJE1EN1_LOCUS16934</name>
</gene>
<dbReference type="EMBL" id="OZ020099">
    <property type="protein sequence ID" value="CAK9271456.1"/>
    <property type="molecule type" value="Genomic_DNA"/>
</dbReference>
<accession>A0ABP0WZ47</accession>
<reference evidence="1" key="1">
    <citation type="submission" date="2024-02" db="EMBL/GenBank/DDBJ databases">
        <authorList>
            <consortium name="ELIXIR-Norway"/>
            <consortium name="Elixir Norway"/>
        </authorList>
    </citation>
    <scope>NUCLEOTIDE SEQUENCE</scope>
</reference>
<keyword evidence="2" id="KW-1185">Reference proteome</keyword>
<dbReference type="Proteomes" id="UP001497444">
    <property type="component" value="Chromosome 4"/>
</dbReference>
<evidence type="ECO:0000313" key="1">
    <source>
        <dbReference type="EMBL" id="CAK9271456.1"/>
    </source>
</evidence>
<sequence>MDVVFFGDLEEGRAAVDWLFDDLEERGAAVEWLFGELEEGDAAVEEGGVEEVYWPQQWLPEDLGSNVRIFEILPLYYPWPKRVRDHSVEEAALQQLDTVARLR</sequence>
<evidence type="ECO:0000313" key="2">
    <source>
        <dbReference type="Proteomes" id="UP001497444"/>
    </source>
</evidence>
<name>A0ABP0WZ47_9BRYO</name>
<protein>
    <submittedName>
        <fullName evidence="1">Uncharacterized protein</fullName>
    </submittedName>
</protein>